<organism evidence="2 3">
    <name type="scientific">Galendromus occidentalis</name>
    <name type="common">western predatory mite</name>
    <dbReference type="NCBI Taxonomy" id="34638"/>
    <lineage>
        <taxon>Eukaryota</taxon>
        <taxon>Metazoa</taxon>
        <taxon>Ecdysozoa</taxon>
        <taxon>Arthropoda</taxon>
        <taxon>Chelicerata</taxon>
        <taxon>Arachnida</taxon>
        <taxon>Acari</taxon>
        <taxon>Parasitiformes</taxon>
        <taxon>Mesostigmata</taxon>
        <taxon>Gamasina</taxon>
        <taxon>Phytoseioidea</taxon>
        <taxon>Phytoseiidae</taxon>
        <taxon>Typhlodrominae</taxon>
        <taxon>Galendromus</taxon>
    </lineage>
</organism>
<keyword evidence="1" id="KW-0812">Transmembrane</keyword>
<keyword evidence="1" id="KW-0472">Membrane</keyword>
<dbReference type="GeneID" id="100902575"/>
<dbReference type="InterPro" id="IPR002347">
    <property type="entry name" value="SDR_fam"/>
</dbReference>
<dbReference type="AlphaFoldDB" id="A0AAJ6QN67"/>
<evidence type="ECO:0000256" key="1">
    <source>
        <dbReference type="SAM" id="Phobius"/>
    </source>
</evidence>
<protein>
    <submittedName>
        <fullName evidence="3">Retinol dehydrogenase 7</fullName>
    </submittedName>
</protein>
<accession>A0AAJ6QN67</accession>
<dbReference type="GO" id="GO:0008202">
    <property type="term" value="P:steroid metabolic process"/>
    <property type="evidence" value="ECO:0007669"/>
    <property type="project" value="TreeGrafter"/>
</dbReference>
<evidence type="ECO:0000313" key="2">
    <source>
        <dbReference type="Proteomes" id="UP000694867"/>
    </source>
</evidence>
<sequence>MKSNVGRLVAFLLLWWFSDLLTSLFGLFLLYQIGLSLYNVYVDNTSDGGGELTVDNDKDVVVISGCETGIGKAIADKLAQRFHVVATVLDTSSPGAIQLEQMGVEVVQMDLTDVDSIRTAIDEVGKILEGGRRLHGVVNNAGICIKGELDWLCQKQVDDVMKVNLTGPMTFTKLLLPRIISDKARLVNTTGLDGLTAGSGLAAYNSSKTGMEAFTDSLRMELGKYGVRVITVRPGDFSLLTCEAYKHTQYSTRMWEDMDQFKKQRYAADFDAYEKAILNTSGKLSAANFEGIRSTFERIMISEDPDDEYNEGNNLNIIVHRIISMLPKPYPEQLRNKILAGIMKIHLYRR</sequence>
<dbReference type="PANTHER" id="PTHR43313">
    <property type="entry name" value="SHORT-CHAIN DEHYDROGENASE/REDUCTASE FAMILY 9C"/>
    <property type="match status" value="1"/>
</dbReference>
<dbReference type="PRINTS" id="PR00081">
    <property type="entry name" value="GDHRDH"/>
</dbReference>
<gene>
    <name evidence="3" type="primary">LOC100902575</name>
</gene>
<dbReference type="SUPFAM" id="SSF51735">
    <property type="entry name" value="NAD(P)-binding Rossmann-fold domains"/>
    <property type="match status" value="1"/>
</dbReference>
<dbReference type="Pfam" id="PF00106">
    <property type="entry name" value="adh_short"/>
    <property type="match status" value="1"/>
</dbReference>
<reference evidence="3" key="1">
    <citation type="submission" date="2025-08" db="UniProtKB">
        <authorList>
            <consortium name="RefSeq"/>
        </authorList>
    </citation>
    <scope>IDENTIFICATION</scope>
</reference>
<dbReference type="PANTHER" id="PTHR43313:SF1">
    <property type="entry name" value="3BETA-HYDROXYSTEROID DEHYDROGENASE DHS-16"/>
    <property type="match status" value="1"/>
</dbReference>
<proteinExistence type="predicted"/>
<dbReference type="Gene3D" id="3.40.50.720">
    <property type="entry name" value="NAD(P)-binding Rossmann-like Domain"/>
    <property type="match status" value="1"/>
</dbReference>
<dbReference type="RefSeq" id="XP_003738534.1">
    <property type="nucleotide sequence ID" value="XM_003738486.2"/>
</dbReference>
<dbReference type="InterPro" id="IPR036291">
    <property type="entry name" value="NAD(P)-bd_dom_sf"/>
</dbReference>
<evidence type="ECO:0000313" key="3">
    <source>
        <dbReference type="RefSeq" id="XP_003738534.1"/>
    </source>
</evidence>
<feature type="transmembrane region" description="Helical" evidence="1">
    <location>
        <begin position="12"/>
        <end position="31"/>
    </location>
</feature>
<keyword evidence="1" id="KW-1133">Transmembrane helix</keyword>
<name>A0AAJ6QN67_9ACAR</name>
<dbReference type="KEGG" id="goe:100902575"/>
<dbReference type="GO" id="GO:0016491">
    <property type="term" value="F:oxidoreductase activity"/>
    <property type="evidence" value="ECO:0007669"/>
    <property type="project" value="TreeGrafter"/>
</dbReference>
<dbReference type="Proteomes" id="UP000694867">
    <property type="component" value="Unplaced"/>
</dbReference>
<keyword evidence="2" id="KW-1185">Reference proteome</keyword>